<dbReference type="GO" id="GO:0005886">
    <property type="term" value="C:plasma membrane"/>
    <property type="evidence" value="ECO:0007669"/>
    <property type="project" value="UniProtKB-SubCell"/>
</dbReference>
<keyword evidence="5" id="KW-0813">Transport</keyword>
<protein>
    <recommendedName>
        <fullName evidence="4">Nicotinamide riboside transporter PnuC</fullName>
    </recommendedName>
</protein>
<comment type="similarity">
    <text evidence="3">Belongs to the nicotinamide ribonucleoside (NR) uptake permease (TC 4.B.1) family.</text>
</comment>
<dbReference type="Pfam" id="PF04973">
    <property type="entry name" value="NMN_transporter"/>
    <property type="match status" value="1"/>
</dbReference>
<feature type="transmembrane region" description="Helical" evidence="10">
    <location>
        <begin position="43"/>
        <end position="60"/>
    </location>
</feature>
<dbReference type="NCBIfam" id="TIGR01528">
    <property type="entry name" value="NMN_trans_PnuC"/>
    <property type="match status" value="1"/>
</dbReference>
<evidence type="ECO:0000256" key="3">
    <source>
        <dbReference type="ARBA" id="ARBA00006669"/>
    </source>
</evidence>
<dbReference type="RefSeq" id="WP_066177012.1">
    <property type="nucleotide sequence ID" value="NZ_CP036246.2"/>
</dbReference>
<evidence type="ECO:0000256" key="8">
    <source>
        <dbReference type="ARBA" id="ARBA00022989"/>
    </source>
</evidence>
<dbReference type="PANTHER" id="PTHR36122">
    <property type="entry name" value="NICOTINAMIDE RIBOSIDE TRANSPORTER PNUC"/>
    <property type="match status" value="1"/>
</dbReference>
<comment type="function">
    <text evidence="1">Required for nicotinamide riboside transport across the inner membrane.</text>
</comment>
<proteinExistence type="inferred from homology"/>
<dbReference type="PANTHER" id="PTHR36122:SF2">
    <property type="entry name" value="NICOTINAMIDE RIBOSIDE TRANSPORTER PNUC"/>
    <property type="match status" value="1"/>
</dbReference>
<comment type="subcellular location">
    <subcellularLocation>
        <location evidence="2">Cell membrane</location>
        <topology evidence="2">Multi-pass membrane protein</topology>
    </subcellularLocation>
</comment>
<feature type="transmembrane region" description="Helical" evidence="10">
    <location>
        <begin position="106"/>
        <end position="123"/>
    </location>
</feature>
<dbReference type="AlphaFoldDB" id="A0A5C2HGD6"/>
<keyword evidence="8 10" id="KW-1133">Transmembrane helix</keyword>
<reference evidence="11 12" key="1">
    <citation type="submission" date="2019-09" db="EMBL/GenBank/DDBJ databases">
        <title>Complete genome sequencing of four Arcobacter species reveals a diverse suite of mobile elements.</title>
        <authorList>
            <person name="Miller W.G."/>
            <person name="Yee E."/>
            <person name="Bono J.L."/>
        </authorList>
    </citation>
    <scope>NUCLEOTIDE SEQUENCE [LARGE SCALE GENOMIC DNA]</scope>
    <source>
        <strain evidence="11 12">CCUG 56899</strain>
    </source>
</reference>
<dbReference type="InterPro" id="IPR006419">
    <property type="entry name" value="NMN_transpt_PnuC"/>
</dbReference>
<dbReference type="EMBL" id="CP036246">
    <property type="protein sequence ID" value="QEP40182.1"/>
    <property type="molecule type" value="Genomic_DNA"/>
</dbReference>
<accession>A0A5C2HGD6</accession>
<evidence type="ECO:0000256" key="2">
    <source>
        <dbReference type="ARBA" id="ARBA00004651"/>
    </source>
</evidence>
<reference evidence="11 12" key="2">
    <citation type="submission" date="2019-09" db="EMBL/GenBank/DDBJ databases">
        <title>Taxonomic note: a critical rebuttal of the proposed division of the genus Arcobacter into six genera, emended descriptions of Arcobacter anaerophilus and the genus Arcobacter, and an assessment of genus-level boundaries for Epsilonproteobacteria using in silico genomic comparator tools.</title>
        <authorList>
            <person name="On S.L.W."/>
            <person name="Miller W.G."/>
            <person name="Biggs P."/>
            <person name="Cornelius A."/>
            <person name="Vandamme P."/>
        </authorList>
    </citation>
    <scope>NUCLEOTIDE SEQUENCE [LARGE SCALE GENOMIC DNA]</scope>
    <source>
        <strain evidence="11 12">CCUG 56899</strain>
    </source>
</reference>
<evidence type="ECO:0000256" key="4">
    <source>
        <dbReference type="ARBA" id="ARBA00017522"/>
    </source>
</evidence>
<evidence type="ECO:0000256" key="1">
    <source>
        <dbReference type="ARBA" id="ARBA00002672"/>
    </source>
</evidence>
<feature type="transmembrane region" description="Helical" evidence="10">
    <location>
        <begin position="66"/>
        <end position="85"/>
    </location>
</feature>
<sequence length="202" mass="23743">MEIIIYNFISNFKEALSFVSYFEFIAVILSIIYLLLAIKQNAWGFLAAFISTLIYSIIFFDVSLFMSSLLNAYYLLMAIYGFYSWKKGFKNSEELKVSSFHLKTHIKLILVFTFLAIIIGYFMDNYTDASFAYLDSFITVFALCTTYLLAKKILENWIYWIVIDSASVYLYYQKDLVFTSFLFIIYTILATFAYFSWKKDSL</sequence>
<evidence type="ECO:0000256" key="5">
    <source>
        <dbReference type="ARBA" id="ARBA00022448"/>
    </source>
</evidence>
<evidence type="ECO:0000313" key="12">
    <source>
        <dbReference type="Proteomes" id="UP000322644"/>
    </source>
</evidence>
<keyword evidence="6" id="KW-1003">Cell membrane</keyword>
<dbReference type="Proteomes" id="UP000322644">
    <property type="component" value="Chromosome"/>
</dbReference>
<dbReference type="KEGG" id="apoc:APORC_0565"/>
<organism evidence="11 12">
    <name type="scientific">Arcobacter porcinus</name>
    <dbReference type="NCBI Taxonomy" id="1935204"/>
    <lineage>
        <taxon>Bacteria</taxon>
        <taxon>Pseudomonadati</taxon>
        <taxon>Campylobacterota</taxon>
        <taxon>Epsilonproteobacteria</taxon>
        <taxon>Campylobacterales</taxon>
        <taxon>Arcobacteraceae</taxon>
        <taxon>Arcobacter</taxon>
    </lineage>
</organism>
<keyword evidence="9 10" id="KW-0472">Membrane</keyword>
<feature type="transmembrane region" description="Helical" evidence="10">
    <location>
        <begin position="129"/>
        <end position="150"/>
    </location>
</feature>
<evidence type="ECO:0000256" key="9">
    <source>
        <dbReference type="ARBA" id="ARBA00023136"/>
    </source>
</evidence>
<name>A0A5C2HGD6_9BACT</name>
<evidence type="ECO:0000256" key="10">
    <source>
        <dbReference type="SAM" id="Phobius"/>
    </source>
</evidence>
<feature type="transmembrane region" description="Helical" evidence="10">
    <location>
        <begin position="15"/>
        <end position="36"/>
    </location>
</feature>
<evidence type="ECO:0000313" key="11">
    <source>
        <dbReference type="EMBL" id="QEP40182.1"/>
    </source>
</evidence>
<evidence type="ECO:0000256" key="6">
    <source>
        <dbReference type="ARBA" id="ARBA00022475"/>
    </source>
</evidence>
<evidence type="ECO:0000256" key="7">
    <source>
        <dbReference type="ARBA" id="ARBA00022692"/>
    </source>
</evidence>
<feature type="transmembrane region" description="Helical" evidence="10">
    <location>
        <begin position="178"/>
        <end position="197"/>
    </location>
</feature>
<keyword evidence="7 10" id="KW-0812">Transmembrane</keyword>
<gene>
    <name evidence="11" type="primary">pnuC</name>
    <name evidence="11" type="ORF">APORC_0565</name>
</gene>
<dbReference type="GO" id="GO:0034257">
    <property type="term" value="F:nicotinamide riboside transmembrane transporter activity"/>
    <property type="evidence" value="ECO:0007669"/>
    <property type="project" value="InterPro"/>
</dbReference>